<feature type="region of interest" description="Disordered" evidence="1">
    <location>
        <begin position="582"/>
        <end position="638"/>
    </location>
</feature>
<comment type="caution">
    <text evidence="2">The sequence shown here is derived from an EMBL/GenBank/DDBJ whole genome shotgun (WGS) entry which is preliminary data.</text>
</comment>
<feature type="compositionally biased region" description="Polar residues" evidence="1">
    <location>
        <begin position="146"/>
        <end position="162"/>
    </location>
</feature>
<name>A0A8S1J8K2_9CHLO</name>
<feature type="region of interest" description="Disordered" evidence="1">
    <location>
        <begin position="122"/>
        <end position="194"/>
    </location>
</feature>
<feature type="compositionally biased region" description="Basic residues" evidence="1">
    <location>
        <begin position="73"/>
        <end position="84"/>
    </location>
</feature>
<reference evidence="2" key="1">
    <citation type="submission" date="2020-12" db="EMBL/GenBank/DDBJ databases">
        <authorList>
            <person name="Iha C."/>
        </authorList>
    </citation>
    <scope>NUCLEOTIDE SEQUENCE</scope>
</reference>
<feature type="compositionally biased region" description="Polar residues" evidence="1">
    <location>
        <begin position="519"/>
        <end position="534"/>
    </location>
</feature>
<dbReference type="OrthoDB" id="1716402at2759"/>
<proteinExistence type="predicted"/>
<accession>A0A8S1J8K2</accession>
<dbReference type="InterPro" id="IPR008507">
    <property type="entry name" value="DUF789"/>
</dbReference>
<dbReference type="Proteomes" id="UP000708148">
    <property type="component" value="Unassembled WGS sequence"/>
</dbReference>
<dbReference type="EMBL" id="CAJHUC010001116">
    <property type="protein sequence ID" value="CAD7699816.1"/>
    <property type="molecule type" value="Genomic_DNA"/>
</dbReference>
<organism evidence="2 3">
    <name type="scientific">Ostreobium quekettii</name>
    <dbReference type="NCBI Taxonomy" id="121088"/>
    <lineage>
        <taxon>Eukaryota</taxon>
        <taxon>Viridiplantae</taxon>
        <taxon>Chlorophyta</taxon>
        <taxon>core chlorophytes</taxon>
        <taxon>Ulvophyceae</taxon>
        <taxon>TCBD clade</taxon>
        <taxon>Bryopsidales</taxon>
        <taxon>Ostreobineae</taxon>
        <taxon>Ostreobiaceae</taxon>
        <taxon>Ostreobium</taxon>
    </lineage>
</organism>
<feature type="compositionally biased region" description="Polar residues" evidence="1">
    <location>
        <begin position="295"/>
        <end position="305"/>
    </location>
</feature>
<dbReference type="AlphaFoldDB" id="A0A8S1J8K2"/>
<evidence type="ECO:0000313" key="2">
    <source>
        <dbReference type="EMBL" id="CAD7699816.1"/>
    </source>
</evidence>
<gene>
    <name evidence="2" type="ORF">OSTQU699_LOCUS5175</name>
</gene>
<feature type="compositionally biased region" description="Polar residues" evidence="1">
    <location>
        <begin position="552"/>
        <end position="564"/>
    </location>
</feature>
<feature type="region of interest" description="Disordered" evidence="1">
    <location>
        <begin position="515"/>
        <end position="568"/>
    </location>
</feature>
<feature type="compositionally biased region" description="Basic and acidic residues" evidence="1">
    <location>
        <begin position="254"/>
        <end position="273"/>
    </location>
</feature>
<evidence type="ECO:0000313" key="3">
    <source>
        <dbReference type="Proteomes" id="UP000708148"/>
    </source>
</evidence>
<protein>
    <submittedName>
        <fullName evidence="2">Uncharacterized protein</fullName>
    </submittedName>
</protein>
<feature type="region of interest" description="Disordered" evidence="1">
    <location>
        <begin position="208"/>
        <end position="325"/>
    </location>
</feature>
<feature type="compositionally biased region" description="Basic and acidic residues" evidence="1">
    <location>
        <begin position="165"/>
        <end position="174"/>
    </location>
</feature>
<dbReference type="Pfam" id="PF05623">
    <property type="entry name" value="DUF789"/>
    <property type="match status" value="2"/>
</dbReference>
<feature type="compositionally biased region" description="Polar residues" evidence="1">
    <location>
        <begin position="238"/>
        <end position="252"/>
    </location>
</feature>
<feature type="compositionally biased region" description="Polar residues" evidence="1">
    <location>
        <begin position="15"/>
        <end position="27"/>
    </location>
</feature>
<keyword evidence="3" id="KW-1185">Reference proteome</keyword>
<feature type="region of interest" description="Disordered" evidence="1">
    <location>
        <begin position="1"/>
        <end position="103"/>
    </location>
</feature>
<dbReference type="PANTHER" id="PTHR32010">
    <property type="entry name" value="PHOTOSYSTEM II STABILITY/ASSEMBLY FACTOR HCF136, CHLOROPLASTIC"/>
    <property type="match status" value="1"/>
</dbReference>
<feature type="compositionally biased region" description="Basic and acidic residues" evidence="1">
    <location>
        <begin position="211"/>
        <end position="220"/>
    </location>
</feature>
<feature type="compositionally biased region" description="Low complexity" evidence="1">
    <location>
        <begin position="582"/>
        <end position="594"/>
    </location>
</feature>
<dbReference type="PANTHER" id="PTHR32010:SF18">
    <property type="entry name" value="DUF789 FAMILY PROTEIN"/>
    <property type="match status" value="1"/>
</dbReference>
<sequence length="912" mass="98649">MEQSGREPGTMTGAAVSTQVTDLSCETQTREDGDSIIGQGGERGEAVVAEVWTPTGHQPGHAGQMGVMNQANRGRKKPKKKKTGRGPGAPLGRGQIDGQVLQHPGSHQLPAQAYMHTAMHVSTGPAGRGVTHGPRAPTPTHHAKNGQASGPGSKPRTPQSQPAHIRGDSNDFRQRQGAPGAMSSDRPPAANGALKLVEELLSNLNLNLNRSRPDSAERVEQGVQPAMAPEEPMRLTDTARSSDVGTAGSSSILEPDRSKGVSTDPSKHADNQQRSRSLPGQKSQNAPESERHSSAAPTGPSSGTGWTLERDSVTADPTAPKAFKRSGSMGMAASVSAAPSVTAPVAAVSSDRVVCANPVGQSGMLPAVSSMMSGLPNLVAGPQKAMESSSVNIEGLVYPNGQFFPEQGPVGAAHPGLMKDRERLTFAMNNFDEKDVYIRRNNKSSMSLEGCGVGEASTSVEVPETQEGHATVSQVKAPDTKQDWRYMNGGYVPSASPTRLNFQFANGLLCGSQDKSAECHSSQAPDIVASTSSPRVGPNREAAVDMDPPTSGLGSESSQNQAGNMSRPELRSMNGWQAAVVAPTAVSTSRASASQPQPGDARPPMGATRGWEEPTNQGNRPRVDASDQQRGGGLPYGIPLPTNDLDRLLLQATPMLEVDPTKRVEKALEDLKLADVWQFYYEPSMFGREVYILGGTRGPSMAYFLPYLSAVQIFLPSDGPTDPHSYVCEINMWPQHMRLHFEHFEKKPPWYRLPMYDAVMELSKSFPDLKKLKLKKLHPASWFCVAWYPLYRIPDAPLVTRFLTFHTFHPPLVSPLANGGVVPLPVYGVEWYNMRDEPWLENVSVGPDGAEVDEEVRSLMDAAWQVHVRDLRTNAEKFARGIAFKKKYTWEDGMEDCKKHHDFEHFYKANYG</sequence>
<evidence type="ECO:0000256" key="1">
    <source>
        <dbReference type="SAM" id="MobiDB-lite"/>
    </source>
</evidence>
<feature type="compositionally biased region" description="Polar residues" evidence="1">
    <location>
        <begin position="274"/>
        <end position="287"/>
    </location>
</feature>